<keyword evidence="1" id="KW-0812">Transmembrane</keyword>
<evidence type="ECO:0000256" key="2">
    <source>
        <dbReference type="SAM" id="SignalP"/>
    </source>
</evidence>
<keyword evidence="1" id="KW-1133">Transmembrane helix</keyword>
<dbReference type="KEGG" id="tpx:Turpa_1327"/>
<dbReference type="RefSeq" id="WP_014802490.1">
    <property type="nucleotide sequence ID" value="NC_018020.1"/>
</dbReference>
<feature type="signal peptide" evidence="2">
    <location>
        <begin position="1"/>
        <end position="24"/>
    </location>
</feature>
<feature type="transmembrane region" description="Helical" evidence="1">
    <location>
        <begin position="215"/>
        <end position="232"/>
    </location>
</feature>
<gene>
    <name evidence="4" type="ordered locus">Turpa_1327</name>
</gene>
<evidence type="ECO:0000256" key="1">
    <source>
        <dbReference type="SAM" id="Phobius"/>
    </source>
</evidence>
<dbReference type="CDD" id="cd07302">
    <property type="entry name" value="CHD"/>
    <property type="match status" value="1"/>
</dbReference>
<dbReference type="GO" id="GO:0035556">
    <property type="term" value="P:intracellular signal transduction"/>
    <property type="evidence" value="ECO:0007669"/>
    <property type="project" value="InterPro"/>
</dbReference>
<feature type="transmembrane region" description="Helical" evidence="1">
    <location>
        <begin position="337"/>
        <end position="357"/>
    </location>
</feature>
<name>I4B3W8_TURPD</name>
<proteinExistence type="predicted"/>
<feature type="transmembrane region" description="Helical" evidence="1">
    <location>
        <begin position="369"/>
        <end position="387"/>
    </location>
</feature>
<feature type="chain" id="PRO_5003686275" evidence="2">
    <location>
        <begin position="25"/>
        <end position="681"/>
    </location>
</feature>
<dbReference type="PROSITE" id="PS50125">
    <property type="entry name" value="GUANYLATE_CYCLASE_2"/>
    <property type="match status" value="1"/>
</dbReference>
<dbReference type="InterPro" id="IPR050697">
    <property type="entry name" value="Adenylyl/Guanylyl_Cyclase_3/4"/>
</dbReference>
<dbReference type="GO" id="GO:0006171">
    <property type="term" value="P:cAMP biosynthetic process"/>
    <property type="evidence" value="ECO:0007669"/>
    <property type="project" value="TreeGrafter"/>
</dbReference>
<dbReference type="Pfam" id="PF07696">
    <property type="entry name" value="7TMR-DISMED2"/>
    <property type="match status" value="1"/>
</dbReference>
<dbReference type="PANTHER" id="PTHR43081">
    <property type="entry name" value="ADENYLATE CYCLASE, TERMINAL-DIFFERENTIATION SPECIFIC-RELATED"/>
    <property type="match status" value="1"/>
</dbReference>
<feature type="transmembrane region" description="Helical" evidence="1">
    <location>
        <begin position="309"/>
        <end position="330"/>
    </location>
</feature>
<evidence type="ECO:0000259" key="3">
    <source>
        <dbReference type="PROSITE" id="PS50125"/>
    </source>
</evidence>
<dbReference type="InterPro" id="IPR029787">
    <property type="entry name" value="Nucleotide_cyclase"/>
</dbReference>
<accession>I4B3W8</accession>
<dbReference type="AlphaFoldDB" id="I4B3W8"/>
<dbReference type="InterPro" id="IPR011622">
    <property type="entry name" value="7TMR_DISM_rcpt_extracell_dom2"/>
</dbReference>
<feature type="transmembrane region" description="Helical" evidence="1">
    <location>
        <begin position="283"/>
        <end position="303"/>
    </location>
</feature>
<dbReference type="Pfam" id="PF07695">
    <property type="entry name" value="7TMR-DISM_7TM"/>
    <property type="match status" value="1"/>
</dbReference>
<keyword evidence="2" id="KW-0732">Signal</keyword>
<dbReference type="Pfam" id="PF00211">
    <property type="entry name" value="Guanylate_cyc"/>
    <property type="match status" value="1"/>
</dbReference>
<evidence type="ECO:0000313" key="5">
    <source>
        <dbReference type="Proteomes" id="UP000006048"/>
    </source>
</evidence>
<dbReference type="PATRIC" id="fig|869212.3.peg.1317"/>
<dbReference type="HOGENOM" id="CLU_000445_105_5_12"/>
<dbReference type="Gene3D" id="3.30.70.1230">
    <property type="entry name" value="Nucleotide cyclase"/>
    <property type="match status" value="1"/>
</dbReference>
<organism evidence="4 5">
    <name type="scientific">Turneriella parva (strain ATCC BAA-1111 / DSM 21527 / NCTC 11395 / H)</name>
    <name type="common">Leptospira parva</name>
    <dbReference type="NCBI Taxonomy" id="869212"/>
    <lineage>
        <taxon>Bacteria</taxon>
        <taxon>Pseudomonadati</taxon>
        <taxon>Spirochaetota</taxon>
        <taxon>Spirochaetia</taxon>
        <taxon>Leptospirales</taxon>
        <taxon>Leptospiraceae</taxon>
        <taxon>Turneriella</taxon>
    </lineage>
</organism>
<dbReference type="InterPro" id="IPR001054">
    <property type="entry name" value="A/G_cyclase"/>
</dbReference>
<feature type="transmembrane region" description="Helical" evidence="1">
    <location>
        <begin position="190"/>
        <end position="208"/>
    </location>
</feature>
<feature type="transmembrane region" description="Helical" evidence="1">
    <location>
        <begin position="252"/>
        <end position="271"/>
    </location>
</feature>
<dbReference type="SMART" id="SM00044">
    <property type="entry name" value="CYCc"/>
    <property type="match status" value="1"/>
</dbReference>
<evidence type="ECO:0000313" key="4">
    <source>
        <dbReference type="EMBL" id="AFM11975.1"/>
    </source>
</evidence>
<dbReference type="Proteomes" id="UP000006048">
    <property type="component" value="Chromosome"/>
</dbReference>
<keyword evidence="1" id="KW-0472">Membrane</keyword>
<feature type="domain" description="Guanylate cyclase" evidence="3">
    <location>
        <begin position="446"/>
        <end position="572"/>
    </location>
</feature>
<keyword evidence="5" id="KW-1185">Reference proteome</keyword>
<protein>
    <submittedName>
        <fullName evidence="4">Adenylate/guanylate cyclase</fullName>
    </submittedName>
</protein>
<reference evidence="4 5" key="1">
    <citation type="submission" date="2012-06" db="EMBL/GenBank/DDBJ databases">
        <title>The complete chromosome of genome of Turneriella parva DSM 21527.</title>
        <authorList>
            <consortium name="US DOE Joint Genome Institute (JGI-PGF)"/>
            <person name="Lucas S."/>
            <person name="Han J."/>
            <person name="Lapidus A."/>
            <person name="Bruce D."/>
            <person name="Goodwin L."/>
            <person name="Pitluck S."/>
            <person name="Peters L."/>
            <person name="Kyrpides N."/>
            <person name="Mavromatis K."/>
            <person name="Ivanova N."/>
            <person name="Mikhailova N."/>
            <person name="Chertkov O."/>
            <person name="Detter J.C."/>
            <person name="Tapia R."/>
            <person name="Han C."/>
            <person name="Land M."/>
            <person name="Hauser L."/>
            <person name="Markowitz V."/>
            <person name="Cheng J.-F."/>
            <person name="Hugenholtz P."/>
            <person name="Woyke T."/>
            <person name="Wu D."/>
            <person name="Gronow S."/>
            <person name="Wellnitz S."/>
            <person name="Brambilla E."/>
            <person name="Klenk H.-P."/>
            <person name="Eisen J.A."/>
        </authorList>
    </citation>
    <scope>NUCLEOTIDE SEQUENCE [LARGE SCALE GENOMIC DNA]</scope>
    <source>
        <strain evidence="5">ATCC BAA-1111 / DSM 21527 / NCTC 11395 / H</strain>
    </source>
</reference>
<dbReference type="EMBL" id="CP002959">
    <property type="protein sequence ID" value="AFM11975.1"/>
    <property type="molecule type" value="Genomic_DNA"/>
</dbReference>
<sequence>MLTRRYLTTVVAVFYAGYPLTAAAPVQWDSPSQKIEIGRNFSYYEDTAKNKTIAQVSAGEFAGNFVDSTTDTLNFGQTNNDYWLKVTFERKSDAPRSRVLEIDQSNIDIVEFYAPVAVGKFEVQAAGMLYPFGARQIKNRNFVFAIELAPGEQKTFYIRARTCGGLILPFVFWDKETFTDYNANVQHGLGFYYGIMLVMILYNLFIYFSVRDVSYFYYVCYITGLLWLQLVLTGHGFQYIWPNGTWLQRNSYILSSNFMLASVLMFSKRFLNTKELVPRLDKAFKITIGFLTFLFFTPLVLSPEITTKATLAVTIPPVVMVLAAAIIAFVKKYRPARFFLLAFTVLQLAGIIVVLKFTNVLGSNVFTDYGLYFGSALEVVLLSIALADRINIMKTEKEEAQRKTLEMQKILTESYARFVPRDFLANLGKDSILDVKLGDQIQKNMAILFSDIRSFTTLSENMTPEENFNFINSYLGRMSPIIQRHGGFIDKFIGDAIMALFQKSVVDAVGAGVEMQLYLKEYNAYRTGKGYKPIEIGIGVHTGSLMLGTIGAEDRLEGTVISDTVNLASRIETLTKVYGSRIAVSETTILEIKPLQKFHFRFLDRVTVKGKTKPVGVYEIIDGDEEKTRELKLKTMDDYMQAVKAFHERRFADARAAFARVLRVNPGDRPSLIYESRLAAS</sequence>
<dbReference type="GO" id="GO:0004016">
    <property type="term" value="F:adenylate cyclase activity"/>
    <property type="evidence" value="ECO:0007669"/>
    <property type="project" value="UniProtKB-ARBA"/>
</dbReference>
<dbReference type="PANTHER" id="PTHR43081:SF1">
    <property type="entry name" value="ADENYLATE CYCLASE, TERMINAL-DIFFERENTIATION SPECIFIC"/>
    <property type="match status" value="1"/>
</dbReference>
<dbReference type="InterPro" id="IPR011623">
    <property type="entry name" value="7TMR_DISM_rcpt_extracell_dom1"/>
</dbReference>
<dbReference type="STRING" id="869212.Turpa_1327"/>
<dbReference type="SUPFAM" id="SSF55073">
    <property type="entry name" value="Nucleotide cyclase"/>
    <property type="match status" value="1"/>
</dbReference>
<dbReference type="Gene3D" id="2.60.40.2380">
    <property type="match status" value="1"/>
</dbReference>
<dbReference type="OrthoDB" id="337251at2"/>